<dbReference type="PANTHER" id="PTHR30443">
    <property type="entry name" value="INNER MEMBRANE PROTEIN"/>
    <property type="match status" value="1"/>
</dbReference>
<proteinExistence type="predicted"/>
<keyword evidence="3" id="KW-0997">Cell inner membrane</keyword>
<dbReference type="Gene3D" id="3.40.720.10">
    <property type="entry name" value="Alkaline Phosphatase, subunit A"/>
    <property type="match status" value="1"/>
</dbReference>
<feature type="transmembrane region" description="Helical" evidence="8">
    <location>
        <begin position="51"/>
        <end position="73"/>
    </location>
</feature>
<dbReference type="GO" id="GO:0009244">
    <property type="term" value="P:lipopolysaccharide core region biosynthetic process"/>
    <property type="evidence" value="ECO:0007669"/>
    <property type="project" value="TreeGrafter"/>
</dbReference>
<evidence type="ECO:0000256" key="6">
    <source>
        <dbReference type="ARBA" id="ARBA00022989"/>
    </source>
</evidence>
<dbReference type="InterPro" id="IPR040423">
    <property type="entry name" value="PEA_transferase"/>
</dbReference>
<keyword evidence="12" id="KW-1185">Reference proteome</keyword>
<evidence type="ECO:0000256" key="8">
    <source>
        <dbReference type="SAM" id="Phobius"/>
    </source>
</evidence>
<dbReference type="EMBL" id="JACHBU010000007">
    <property type="protein sequence ID" value="MBB6510047.1"/>
    <property type="molecule type" value="Genomic_DNA"/>
</dbReference>
<dbReference type="Pfam" id="PF00884">
    <property type="entry name" value="Sulfatase"/>
    <property type="match status" value="1"/>
</dbReference>
<evidence type="ECO:0000256" key="1">
    <source>
        <dbReference type="ARBA" id="ARBA00004429"/>
    </source>
</evidence>
<comment type="subcellular location">
    <subcellularLocation>
        <location evidence="1">Cell inner membrane</location>
        <topology evidence="1">Multi-pass membrane protein</topology>
    </subcellularLocation>
</comment>
<dbReference type="InterPro" id="IPR000917">
    <property type="entry name" value="Sulfatase_N"/>
</dbReference>
<keyword evidence="2" id="KW-1003">Cell membrane</keyword>
<dbReference type="SUPFAM" id="SSF53649">
    <property type="entry name" value="Alkaline phosphatase-like"/>
    <property type="match status" value="1"/>
</dbReference>
<feature type="transmembrane region" description="Helical" evidence="8">
    <location>
        <begin position="122"/>
        <end position="143"/>
    </location>
</feature>
<dbReference type="Pfam" id="PF08019">
    <property type="entry name" value="EptA_B_N"/>
    <property type="match status" value="1"/>
</dbReference>
<sequence>MPIYSLSRTAPPFFRPRMGSVTLAVTGALYLAAFTNRMFLTRAFAYFDSHLAFAAFILGLACLFAALIVSLSLKYVLKPVLVFLFVSAAAGSWFMDRFGTIIDVDMIRNAVQTTSSEAGHLLTPAFVLHMAVFGILPSLLVCWVKIEHRPFFGKVLWNSAAIVPLLLVALACGMSSARSIASVTRLHKDLMMTLNPFVPIGNAIGFAMATGEDETVVVKSLGTDARVIAPTSSGRPRVVVIVVGETARAENFSLGGYGRDTNPELARRDITYFKETSSCGTATAVSVPCMFSNLTRRGYSHRAGLANENLLDVLGHAGVKTEWWDDNTGSKNVASRTAYHSFSDANDPRYCKDRECLDEGMIAALDGWLSTVKGDSVLVLHQMGSHGPAYSERYPTAFARFKPECRNAELGNCKTDEIVNAYDNTILYTDHILASVIDSLKARQDVIAPAMIYMSDHGESLGEHGLYLHGAPYVVAPSQQTHVPFVLWQGSELKTTTDPQCLSSRAAAPASHDNLFHTVLGMMSVRTSSYKPDLDVMASCRRVRDSSGVASARANF</sequence>
<dbReference type="RefSeq" id="WP_343060976.1">
    <property type="nucleotide sequence ID" value="NZ_JACHBU010000007.1"/>
</dbReference>
<comment type="caution">
    <text evidence="11">The sequence shown here is derived from an EMBL/GenBank/DDBJ whole genome shotgun (WGS) entry which is preliminary data.</text>
</comment>
<dbReference type="Proteomes" id="UP000585437">
    <property type="component" value="Unassembled WGS sequence"/>
</dbReference>
<evidence type="ECO:0000259" key="10">
    <source>
        <dbReference type="Pfam" id="PF08019"/>
    </source>
</evidence>
<organism evidence="11 12">
    <name type="scientific">Rhizobium soli</name>
    <dbReference type="NCBI Taxonomy" id="424798"/>
    <lineage>
        <taxon>Bacteria</taxon>
        <taxon>Pseudomonadati</taxon>
        <taxon>Pseudomonadota</taxon>
        <taxon>Alphaproteobacteria</taxon>
        <taxon>Hyphomicrobiales</taxon>
        <taxon>Rhizobiaceae</taxon>
        <taxon>Rhizobium/Agrobacterium group</taxon>
        <taxon>Rhizobium</taxon>
    </lineage>
</organism>
<feature type="transmembrane region" description="Helical" evidence="8">
    <location>
        <begin position="155"/>
        <end position="177"/>
    </location>
</feature>
<reference evidence="11 12" key="1">
    <citation type="submission" date="2020-08" db="EMBL/GenBank/DDBJ databases">
        <title>The Agave Microbiome: Exploring the role of microbial communities in plant adaptations to desert environments.</title>
        <authorList>
            <person name="Partida-Martinez L.P."/>
        </authorList>
    </citation>
    <scope>NUCLEOTIDE SEQUENCE [LARGE SCALE GENOMIC DNA]</scope>
    <source>
        <strain evidence="11 12">AS3.12</strain>
    </source>
</reference>
<keyword evidence="6 8" id="KW-1133">Transmembrane helix</keyword>
<keyword evidence="5 8" id="KW-0812">Transmembrane</keyword>
<dbReference type="CDD" id="cd16017">
    <property type="entry name" value="LptA"/>
    <property type="match status" value="1"/>
</dbReference>
<gene>
    <name evidence="11" type="ORF">F4695_003433</name>
</gene>
<dbReference type="NCBIfam" id="NF028537">
    <property type="entry name" value="P_eth_NH2_trans"/>
    <property type="match status" value="1"/>
</dbReference>
<dbReference type="InterPro" id="IPR017850">
    <property type="entry name" value="Alkaline_phosphatase_core_sf"/>
</dbReference>
<dbReference type="InterPro" id="IPR012549">
    <property type="entry name" value="EptA-like_N"/>
</dbReference>
<dbReference type="EC" id="2.7.8.-" evidence="11"/>
<feature type="domain" description="Phosphoethanolamine transferase N-terminal" evidence="10">
    <location>
        <begin position="61"/>
        <end position="207"/>
    </location>
</feature>
<evidence type="ECO:0000313" key="11">
    <source>
        <dbReference type="EMBL" id="MBB6510047.1"/>
    </source>
</evidence>
<evidence type="ECO:0000256" key="2">
    <source>
        <dbReference type="ARBA" id="ARBA00022475"/>
    </source>
</evidence>
<protein>
    <submittedName>
        <fullName evidence="11">Lipid A ethanolaminephosphotransferase</fullName>
        <ecNumber evidence="11">2.7.8.-</ecNumber>
    </submittedName>
</protein>
<evidence type="ECO:0000259" key="9">
    <source>
        <dbReference type="Pfam" id="PF00884"/>
    </source>
</evidence>
<feature type="domain" description="Sulfatase N-terminal" evidence="9">
    <location>
        <begin position="238"/>
        <end position="524"/>
    </location>
</feature>
<accession>A0A7X0MSJ0</accession>
<dbReference type="AlphaFoldDB" id="A0A7X0MSJ0"/>
<keyword evidence="7 8" id="KW-0472">Membrane</keyword>
<evidence type="ECO:0000313" key="12">
    <source>
        <dbReference type="Proteomes" id="UP000585437"/>
    </source>
</evidence>
<name>A0A7X0MSJ0_9HYPH</name>
<dbReference type="GO" id="GO:0005886">
    <property type="term" value="C:plasma membrane"/>
    <property type="evidence" value="ECO:0007669"/>
    <property type="project" value="UniProtKB-SubCell"/>
</dbReference>
<dbReference type="GO" id="GO:0016776">
    <property type="term" value="F:phosphotransferase activity, phosphate group as acceptor"/>
    <property type="evidence" value="ECO:0007669"/>
    <property type="project" value="TreeGrafter"/>
</dbReference>
<evidence type="ECO:0000256" key="3">
    <source>
        <dbReference type="ARBA" id="ARBA00022519"/>
    </source>
</evidence>
<evidence type="ECO:0000256" key="5">
    <source>
        <dbReference type="ARBA" id="ARBA00022692"/>
    </source>
</evidence>
<evidence type="ECO:0000256" key="4">
    <source>
        <dbReference type="ARBA" id="ARBA00022679"/>
    </source>
</evidence>
<dbReference type="InterPro" id="IPR058130">
    <property type="entry name" value="PEA_transf_C"/>
</dbReference>
<feature type="transmembrane region" description="Helical" evidence="8">
    <location>
        <begin position="80"/>
        <end position="102"/>
    </location>
</feature>
<feature type="transmembrane region" description="Helical" evidence="8">
    <location>
        <begin position="21"/>
        <end position="39"/>
    </location>
</feature>
<evidence type="ECO:0000256" key="7">
    <source>
        <dbReference type="ARBA" id="ARBA00023136"/>
    </source>
</evidence>
<dbReference type="PANTHER" id="PTHR30443:SF0">
    <property type="entry name" value="PHOSPHOETHANOLAMINE TRANSFERASE EPTA"/>
    <property type="match status" value="1"/>
</dbReference>
<keyword evidence="4 11" id="KW-0808">Transferase</keyword>